<evidence type="ECO:0000256" key="7">
    <source>
        <dbReference type="SAM" id="Phobius"/>
    </source>
</evidence>
<dbReference type="PANTHER" id="PTHR31566">
    <property type="entry name" value="CYTOCHROME C BIOGENESIS PROTEIN CCS1, CHLOROPLASTIC"/>
    <property type="match status" value="1"/>
</dbReference>
<comment type="caution">
    <text evidence="9">The sequence shown here is derived from an EMBL/GenBank/DDBJ whole genome shotgun (WGS) entry which is preliminary data.</text>
</comment>
<dbReference type="PANTHER" id="PTHR31566:SF0">
    <property type="entry name" value="CYTOCHROME C BIOGENESIS PROTEIN CCS1, CHLOROPLASTIC"/>
    <property type="match status" value="1"/>
</dbReference>
<dbReference type="Proteomes" id="UP001500466">
    <property type="component" value="Unassembled WGS sequence"/>
</dbReference>
<name>A0ABP9HHQ4_9ACTN</name>
<feature type="transmembrane region" description="Helical" evidence="7">
    <location>
        <begin position="497"/>
        <end position="515"/>
    </location>
</feature>
<evidence type="ECO:0000256" key="5">
    <source>
        <dbReference type="ARBA" id="ARBA00023136"/>
    </source>
</evidence>
<evidence type="ECO:0000256" key="3">
    <source>
        <dbReference type="ARBA" id="ARBA00022748"/>
    </source>
</evidence>
<keyword evidence="10" id="KW-1185">Reference proteome</keyword>
<evidence type="ECO:0000313" key="9">
    <source>
        <dbReference type="EMBL" id="GAA4970946.1"/>
    </source>
</evidence>
<keyword evidence="3" id="KW-0201">Cytochrome c-type biogenesis</keyword>
<reference evidence="10" key="1">
    <citation type="journal article" date="2019" name="Int. J. Syst. Evol. Microbiol.">
        <title>The Global Catalogue of Microorganisms (GCM) 10K type strain sequencing project: providing services to taxonomists for standard genome sequencing and annotation.</title>
        <authorList>
            <consortium name="The Broad Institute Genomics Platform"/>
            <consortium name="The Broad Institute Genome Sequencing Center for Infectious Disease"/>
            <person name="Wu L."/>
            <person name="Ma J."/>
        </authorList>
    </citation>
    <scope>NUCLEOTIDE SEQUENCE [LARGE SCALE GENOMIC DNA]</scope>
    <source>
        <strain evidence="10">JCM 17986</strain>
    </source>
</reference>
<feature type="transmembrane region" description="Helical" evidence="7">
    <location>
        <begin position="221"/>
        <end position="240"/>
    </location>
</feature>
<evidence type="ECO:0000259" key="8">
    <source>
        <dbReference type="Pfam" id="PF05140"/>
    </source>
</evidence>
<dbReference type="InterPro" id="IPR023494">
    <property type="entry name" value="Cyt_c_bgen_Ccs1/CcsB/ResB"/>
</dbReference>
<feature type="compositionally biased region" description="Basic and acidic residues" evidence="6">
    <location>
        <begin position="1"/>
        <end position="12"/>
    </location>
</feature>
<feature type="region of interest" description="Disordered" evidence="6">
    <location>
        <begin position="1"/>
        <end position="29"/>
    </location>
</feature>
<proteinExistence type="predicted"/>
<evidence type="ECO:0000256" key="6">
    <source>
        <dbReference type="SAM" id="MobiDB-lite"/>
    </source>
</evidence>
<evidence type="ECO:0000256" key="1">
    <source>
        <dbReference type="ARBA" id="ARBA00004141"/>
    </source>
</evidence>
<organism evidence="9 10">
    <name type="scientific">Yinghuangia aomiensis</name>
    <dbReference type="NCBI Taxonomy" id="676205"/>
    <lineage>
        <taxon>Bacteria</taxon>
        <taxon>Bacillati</taxon>
        <taxon>Actinomycetota</taxon>
        <taxon>Actinomycetes</taxon>
        <taxon>Kitasatosporales</taxon>
        <taxon>Streptomycetaceae</taxon>
        <taxon>Yinghuangia</taxon>
    </lineage>
</organism>
<comment type="subcellular location">
    <subcellularLocation>
        <location evidence="1">Membrane</location>
        <topology evidence="1">Multi-pass membrane protein</topology>
    </subcellularLocation>
</comment>
<keyword evidence="5 7" id="KW-0472">Membrane</keyword>
<evidence type="ECO:0000256" key="2">
    <source>
        <dbReference type="ARBA" id="ARBA00022692"/>
    </source>
</evidence>
<evidence type="ECO:0000313" key="10">
    <source>
        <dbReference type="Proteomes" id="UP001500466"/>
    </source>
</evidence>
<accession>A0ABP9HHQ4</accession>
<gene>
    <name evidence="9" type="ORF">GCM10023205_40790</name>
</gene>
<dbReference type="InterPro" id="IPR007816">
    <property type="entry name" value="ResB-like_domain"/>
</dbReference>
<sequence length="581" mass="62940">MTIETHSGKPHSEPPPGTEEPAERVPPAADAVDVQHADAGMSTAPRADHDDIVQPKLGPGGWARWTWRQLTSMRVALILLLFLSLAAIPGSLIPQRPVSPIKVNQMFRDHPTRAKIYDKLDLFNVFGSWWFAAIYLLLFVSLVGCIVPRAWAHAKVLRGRPPKAPRNMDRLPAYASWETDTAPDAVLEAARAKLKGRRFRLSPSADSVAAEKGYLRETGNLVFHVALVFVLLAFLLGTVYKGSGNKILVEGGNEGFANSLTQYDDFQSGPWFDTKNMEPFGFKLTKLDQTFERLGTQRGAARGFEATISYWQGDPDSATKSGKIKVNEPLTIGGTRVYLLATGYAPDVTVTDAKGKVAFSGPVVFLPQDGNRTSTGVIKVPDVSGGLQQIGFDGIFTPTTAVDAVRGWHSIFPALDDPSLIITAFHGSLGVDAGVPQSIYRLNTDRMEQFKKTDGQPWAVGMRPGDVQTLPDGTQIRFNGVKPWANFQVSKEPGKELALYSVGAAIVGLVLSLFIRRRRMWVRAVAGPDGRTVVEVAGLTRTEGGGLGQEVQALVDDLRASAPVAETADAAGADTTKKDEE</sequence>
<dbReference type="EMBL" id="BAABHS010000014">
    <property type="protein sequence ID" value="GAA4970946.1"/>
    <property type="molecule type" value="Genomic_DNA"/>
</dbReference>
<keyword evidence="4 7" id="KW-1133">Transmembrane helix</keyword>
<feature type="transmembrane region" description="Helical" evidence="7">
    <location>
        <begin position="129"/>
        <end position="151"/>
    </location>
</feature>
<protein>
    <submittedName>
        <fullName evidence="9">Cytochrome c biogenesis protein ResB</fullName>
    </submittedName>
</protein>
<keyword evidence="2 7" id="KW-0812">Transmembrane</keyword>
<dbReference type="Pfam" id="PF05140">
    <property type="entry name" value="ResB"/>
    <property type="match status" value="1"/>
</dbReference>
<dbReference type="RefSeq" id="WP_345677005.1">
    <property type="nucleotide sequence ID" value="NZ_BAABHS010000014.1"/>
</dbReference>
<evidence type="ECO:0000256" key="4">
    <source>
        <dbReference type="ARBA" id="ARBA00022989"/>
    </source>
</evidence>
<feature type="transmembrane region" description="Helical" evidence="7">
    <location>
        <begin position="75"/>
        <end position="93"/>
    </location>
</feature>
<feature type="domain" description="ResB-like" evidence="8">
    <location>
        <begin position="73"/>
        <end position="551"/>
    </location>
</feature>